<dbReference type="AlphaFoldDB" id="A0A1Y2IPZ3"/>
<sequence>MMGENENPVARRTAPQTSPTACPCVSVSVKERPPPPGPGPASRQASDAGGRLERQARARAACLYRGSVNGSRIARASAREAGKSGRGDARRVGKVKDSSSTWSHEEGIGVASYDGVGGDDDDDERVDRCVCVCVCWVIDGPPTVDVPQEVDRGRRVAERAGRVRAS</sequence>
<organism evidence="2 3">
    <name type="scientific">Trametes coccinea (strain BRFM310)</name>
    <name type="common">Pycnoporus coccineus</name>
    <dbReference type="NCBI Taxonomy" id="1353009"/>
    <lineage>
        <taxon>Eukaryota</taxon>
        <taxon>Fungi</taxon>
        <taxon>Dikarya</taxon>
        <taxon>Basidiomycota</taxon>
        <taxon>Agaricomycotina</taxon>
        <taxon>Agaricomycetes</taxon>
        <taxon>Polyporales</taxon>
        <taxon>Polyporaceae</taxon>
        <taxon>Trametes</taxon>
    </lineage>
</organism>
<dbReference type="EMBL" id="KZ084101">
    <property type="protein sequence ID" value="OSD03200.1"/>
    <property type="molecule type" value="Genomic_DNA"/>
</dbReference>
<evidence type="ECO:0000313" key="3">
    <source>
        <dbReference type="Proteomes" id="UP000193067"/>
    </source>
</evidence>
<feature type="region of interest" description="Disordered" evidence="1">
    <location>
        <begin position="1"/>
        <end position="54"/>
    </location>
</feature>
<evidence type="ECO:0000313" key="2">
    <source>
        <dbReference type="EMBL" id="OSD03200.1"/>
    </source>
</evidence>
<gene>
    <name evidence="2" type="ORF">PYCCODRAFT_250473</name>
</gene>
<evidence type="ECO:0000256" key="1">
    <source>
        <dbReference type="SAM" id="MobiDB-lite"/>
    </source>
</evidence>
<dbReference type="Proteomes" id="UP000193067">
    <property type="component" value="Unassembled WGS sequence"/>
</dbReference>
<name>A0A1Y2IPZ3_TRAC3</name>
<proteinExistence type="predicted"/>
<feature type="region of interest" description="Disordered" evidence="1">
    <location>
        <begin position="73"/>
        <end position="122"/>
    </location>
</feature>
<feature type="compositionally biased region" description="Basic and acidic residues" evidence="1">
    <location>
        <begin position="77"/>
        <end position="107"/>
    </location>
</feature>
<accession>A0A1Y2IPZ3</accession>
<keyword evidence="3" id="KW-1185">Reference proteome</keyword>
<reference evidence="2 3" key="1">
    <citation type="journal article" date="2015" name="Biotechnol. Biofuels">
        <title>Enhanced degradation of softwood versus hardwood by the white-rot fungus Pycnoporus coccineus.</title>
        <authorList>
            <person name="Couturier M."/>
            <person name="Navarro D."/>
            <person name="Chevret D."/>
            <person name="Henrissat B."/>
            <person name="Piumi F."/>
            <person name="Ruiz-Duenas F.J."/>
            <person name="Martinez A.T."/>
            <person name="Grigoriev I.V."/>
            <person name="Riley R."/>
            <person name="Lipzen A."/>
            <person name="Berrin J.G."/>
            <person name="Master E.R."/>
            <person name="Rosso M.N."/>
        </authorList>
    </citation>
    <scope>NUCLEOTIDE SEQUENCE [LARGE SCALE GENOMIC DNA]</scope>
    <source>
        <strain evidence="2 3">BRFM310</strain>
    </source>
</reference>
<protein>
    <submittedName>
        <fullName evidence="2">Uncharacterized protein</fullName>
    </submittedName>
</protein>